<keyword evidence="2" id="KW-1185">Reference proteome</keyword>
<dbReference type="OrthoDB" id="7065346at2"/>
<accession>A0A1C4CZ88</accession>
<reference evidence="2" key="1">
    <citation type="submission" date="2016-08" db="EMBL/GenBank/DDBJ databases">
        <authorList>
            <person name="Varghese N."/>
            <person name="Submissions Spin"/>
        </authorList>
    </citation>
    <scope>NUCLEOTIDE SEQUENCE [LARGE SCALE GENOMIC DNA]</scope>
    <source>
        <strain evidence="2">R-53144</strain>
    </source>
</reference>
<proteinExistence type="predicted"/>
<organism evidence="1 2">
    <name type="scientific">Gilliamella intestini</name>
    <dbReference type="NCBI Taxonomy" id="1798183"/>
    <lineage>
        <taxon>Bacteria</taxon>
        <taxon>Pseudomonadati</taxon>
        <taxon>Pseudomonadota</taxon>
        <taxon>Gammaproteobacteria</taxon>
        <taxon>Orbales</taxon>
        <taxon>Orbaceae</taxon>
        <taxon>Gilliamella</taxon>
    </lineage>
</organism>
<evidence type="ECO:0000313" key="2">
    <source>
        <dbReference type="Proteomes" id="UP000199698"/>
    </source>
</evidence>
<dbReference type="RefSeq" id="WP_091125275.1">
    <property type="nucleotide sequence ID" value="NZ_FMBA01000054.1"/>
</dbReference>
<evidence type="ECO:0008006" key="3">
    <source>
        <dbReference type="Google" id="ProtNLM"/>
    </source>
</evidence>
<evidence type="ECO:0000313" key="1">
    <source>
        <dbReference type="EMBL" id="SCC24443.1"/>
    </source>
</evidence>
<dbReference type="STRING" id="1798183.GA0061080_105411"/>
<name>A0A1C4CZ88_9GAMM</name>
<dbReference type="AlphaFoldDB" id="A0A1C4CZ88"/>
<sequence length="155" mass="18182">MKLLNYKSIILATTLSLTGCIYGDLDKRTRMDFYHNVVEYCESNHYSFCEVYAQCYFDIFNQLYVNQGFMGATLRSVLDFSPVNYSAMNAKDTMDALYSKLKEKEKINREDLSLDISYLLYSHNQCSSIIGAKQYDISHYHHKIEESIERKKENE</sequence>
<gene>
    <name evidence="1" type="ORF">GA0061080_105411</name>
</gene>
<protein>
    <recommendedName>
        <fullName evidence="3">Lipoprotein</fullName>
    </recommendedName>
</protein>
<dbReference type="PROSITE" id="PS51257">
    <property type="entry name" value="PROKAR_LIPOPROTEIN"/>
    <property type="match status" value="1"/>
</dbReference>
<dbReference type="EMBL" id="FMBA01000054">
    <property type="protein sequence ID" value="SCC24443.1"/>
    <property type="molecule type" value="Genomic_DNA"/>
</dbReference>
<dbReference type="Proteomes" id="UP000199698">
    <property type="component" value="Unassembled WGS sequence"/>
</dbReference>